<evidence type="ECO:0000313" key="5">
    <source>
        <dbReference type="Proteomes" id="UP001404104"/>
    </source>
</evidence>
<dbReference type="InterPro" id="IPR022749">
    <property type="entry name" value="D12N6_MeTrfase_N"/>
</dbReference>
<sequence>MNREIRSQVDKLRDAMWSGGVSNPLTGVEQLTYLLFIRRLDEIQSREEAKAQALGRSLARRIFPEGTDGLATPGFRKDPDTGEGVDGCPYDLMRWSRFKNEKPKRMFEIVDQHVFPFIRTLNGAESVMATHMKGARLAFTRPFDR</sequence>
<protein>
    <submittedName>
        <fullName evidence="4">Type I restriction-modification system subunit M N-terminal domain-containing protein</fullName>
    </submittedName>
</protein>
<proteinExistence type="inferred from homology"/>
<comment type="similarity">
    <text evidence="1">Belongs to the N(4)/N(6)-methyltransferase family.</text>
</comment>
<evidence type="ECO:0000256" key="1">
    <source>
        <dbReference type="ARBA" id="ARBA00006594"/>
    </source>
</evidence>
<keyword evidence="5" id="KW-1185">Reference proteome</keyword>
<dbReference type="Proteomes" id="UP001404104">
    <property type="component" value="Unassembled WGS sequence"/>
</dbReference>
<evidence type="ECO:0000313" key="4">
    <source>
        <dbReference type="EMBL" id="MEN2786166.1"/>
    </source>
</evidence>
<dbReference type="SUPFAM" id="SSF53335">
    <property type="entry name" value="S-adenosyl-L-methionine-dependent methyltransferases"/>
    <property type="match status" value="1"/>
</dbReference>
<feature type="domain" description="N6 adenine-specific DNA methyltransferase N-terminal" evidence="3">
    <location>
        <begin position="5"/>
        <end position="131"/>
    </location>
</feature>
<name>A0ABU9XQS3_9SPHN</name>
<dbReference type="InterPro" id="IPR029063">
    <property type="entry name" value="SAM-dependent_MTases_sf"/>
</dbReference>
<dbReference type="InterPro" id="IPR038333">
    <property type="entry name" value="T1MK-like_N_sf"/>
</dbReference>
<keyword evidence="2" id="KW-0680">Restriction system</keyword>
<dbReference type="Pfam" id="PF12161">
    <property type="entry name" value="HsdM_N"/>
    <property type="match status" value="1"/>
</dbReference>
<evidence type="ECO:0000256" key="2">
    <source>
        <dbReference type="ARBA" id="ARBA00022747"/>
    </source>
</evidence>
<dbReference type="Gene3D" id="1.20.1260.30">
    <property type="match status" value="1"/>
</dbReference>
<evidence type="ECO:0000259" key="3">
    <source>
        <dbReference type="Pfam" id="PF12161"/>
    </source>
</evidence>
<reference evidence="4 5" key="1">
    <citation type="submission" date="2024-05" db="EMBL/GenBank/DDBJ databases">
        <authorList>
            <person name="Liu Q."/>
            <person name="Xin Y.-H."/>
        </authorList>
    </citation>
    <scope>NUCLEOTIDE SEQUENCE [LARGE SCALE GENOMIC DNA]</scope>
    <source>
        <strain evidence="4 5">CGMCC 1.15349</strain>
    </source>
</reference>
<dbReference type="EMBL" id="JBDIMF010000002">
    <property type="protein sequence ID" value="MEN2786166.1"/>
    <property type="molecule type" value="Genomic_DNA"/>
</dbReference>
<accession>A0ABU9XQS3</accession>
<dbReference type="RefSeq" id="WP_345863968.1">
    <property type="nucleotide sequence ID" value="NZ_JBDIMF010000002.1"/>
</dbReference>
<organism evidence="4 5">
    <name type="scientific">Sphingomonas qilianensis</name>
    <dbReference type="NCBI Taxonomy" id="1736690"/>
    <lineage>
        <taxon>Bacteria</taxon>
        <taxon>Pseudomonadati</taxon>
        <taxon>Pseudomonadota</taxon>
        <taxon>Alphaproteobacteria</taxon>
        <taxon>Sphingomonadales</taxon>
        <taxon>Sphingomonadaceae</taxon>
        <taxon>Sphingomonas</taxon>
    </lineage>
</organism>
<gene>
    <name evidence="4" type="ORF">ABC969_06980</name>
</gene>
<comment type="caution">
    <text evidence="4">The sequence shown here is derived from an EMBL/GenBank/DDBJ whole genome shotgun (WGS) entry which is preliminary data.</text>
</comment>